<evidence type="ECO:0000256" key="5">
    <source>
        <dbReference type="ARBA" id="ARBA00022989"/>
    </source>
</evidence>
<dbReference type="InterPro" id="IPR011701">
    <property type="entry name" value="MFS"/>
</dbReference>
<gene>
    <name evidence="8" type="ORF">P9B03_05330</name>
</gene>
<keyword evidence="5 7" id="KW-1133">Transmembrane helix</keyword>
<accession>A0AAW9NPW4</accession>
<feature type="transmembrane region" description="Helical" evidence="7">
    <location>
        <begin position="148"/>
        <end position="167"/>
    </location>
</feature>
<dbReference type="PANTHER" id="PTHR23513">
    <property type="entry name" value="INTEGRAL MEMBRANE EFFLUX PROTEIN-RELATED"/>
    <property type="match status" value="1"/>
</dbReference>
<feature type="transmembrane region" description="Helical" evidence="7">
    <location>
        <begin position="78"/>
        <end position="100"/>
    </location>
</feature>
<name>A0AAW9NPW4_9BACL</name>
<reference evidence="8 9" key="1">
    <citation type="submission" date="2023-03" db="EMBL/GenBank/DDBJ databases">
        <title>Bacillus Genome Sequencing.</title>
        <authorList>
            <person name="Dunlap C."/>
        </authorList>
    </citation>
    <scope>NUCLEOTIDE SEQUENCE [LARGE SCALE GENOMIC DNA]</scope>
    <source>
        <strain evidence="8 9">B-59205</strain>
    </source>
</reference>
<comment type="caution">
    <text evidence="8">The sequence shown here is derived from an EMBL/GenBank/DDBJ whole genome shotgun (WGS) entry which is preliminary data.</text>
</comment>
<dbReference type="Pfam" id="PF07690">
    <property type="entry name" value="MFS_1"/>
    <property type="match status" value="1"/>
</dbReference>
<evidence type="ECO:0000313" key="8">
    <source>
        <dbReference type="EMBL" id="MEC1177898.1"/>
    </source>
</evidence>
<dbReference type="SUPFAM" id="SSF103473">
    <property type="entry name" value="MFS general substrate transporter"/>
    <property type="match status" value="1"/>
</dbReference>
<dbReference type="RefSeq" id="WP_326122391.1">
    <property type="nucleotide sequence ID" value="NZ_JARSFG010000007.1"/>
</dbReference>
<keyword evidence="4 7" id="KW-0812">Transmembrane</keyword>
<evidence type="ECO:0000313" key="9">
    <source>
        <dbReference type="Proteomes" id="UP001344888"/>
    </source>
</evidence>
<dbReference type="Gene3D" id="1.20.1250.20">
    <property type="entry name" value="MFS general substrate transporter like domains"/>
    <property type="match status" value="1"/>
</dbReference>
<evidence type="ECO:0000256" key="7">
    <source>
        <dbReference type="SAM" id="Phobius"/>
    </source>
</evidence>
<sequence>MDGKLKYKKSTYHLYTFLVSKMIGSLGSSVYTFGISMYILSMTGSSLSFATNLLFSIVPRTIISPIAGLIGDKVPRKWLVLGGQAGVILTVSILLLYTWTAGLSLPAIYVATLFNSIFSSFSSVAFSASISNLVDEERLQKAMSFNQLSLSVSGIGGPIVGGMLFGFASMEVFLLVFISAAIITLLLESTMNFTLYKKPVVASAQKETMLQSFKAGFVYLKTKPVVRAILWTALWLNLFFTCLSVGIAFVLLTNLKFQPQLIGFIEAAAAIGMLITAIYLATRSNLKFPLVVVKRSTLLMAISVILVAVPLLFSWSNTVNFIYYLVLMFVAGGFGVTTNTPIGVIMQTSVDEEYKGRVFGIVEMMAMSMMPLGTLIYGVLYDIIPAQYVLIVSGTILIAIVLILLRGSVIRMAHPELEDKRKMNILEEVEG</sequence>
<organism evidence="8 9">
    <name type="scientific">Metasolibacillus meyeri</name>
    <dbReference type="NCBI Taxonomy" id="1071052"/>
    <lineage>
        <taxon>Bacteria</taxon>
        <taxon>Bacillati</taxon>
        <taxon>Bacillota</taxon>
        <taxon>Bacilli</taxon>
        <taxon>Bacillales</taxon>
        <taxon>Caryophanaceae</taxon>
        <taxon>Metasolibacillus</taxon>
    </lineage>
</organism>
<evidence type="ECO:0000256" key="4">
    <source>
        <dbReference type="ARBA" id="ARBA00022692"/>
    </source>
</evidence>
<feature type="transmembrane region" description="Helical" evidence="7">
    <location>
        <begin position="358"/>
        <end position="380"/>
    </location>
</feature>
<feature type="transmembrane region" description="Helical" evidence="7">
    <location>
        <begin position="261"/>
        <end position="280"/>
    </location>
</feature>
<feature type="transmembrane region" description="Helical" evidence="7">
    <location>
        <begin position="229"/>
        <end position="255"/>
    </location>
</feature>
<evidence type="ECO:0000256" key="6">
    <source>
        <dbReference type="ARBA" id="ARBA00023136"/>
    </source>
</evidence>
<dbReference type="InterPro" id="IPR036259">
    <property type="entry name" value="MFS_trans_sf"/>
</dbReference>
<keyword evidence="9" id="KW-1185">Reference proteome</keyword>
<comment type="subcellular location">
    <subcellularLocation>
        <location evidence="1">Cell membrane</location>
        <topology evidence="1">Multi-pass membrane protein</topology>
    </subcellularLocation>
</comment>
<dbReference type="EMBL" id="JARSFG010000007">
    <property type="protein sequence ID" value="MEC1177898.1"/>
    <property type="molecule type" value="Genomic_DNA"/>
</dbReference>
<feature type="transmembrane region" description="Helical" evidence="7">
    <location>
        <begin position="386"/>
        <end position="405"/>
    </location>
</feature>
<evidence type="ECO:0000256" key="3">
    <source>
        <dbReference type="ARBA" id="ARBA00022475"/>
    </source>
</evidence>
<dbReference type="GO" id="GO:0005886">
    <property type="term" value="C:plasma membrane"/>
    <property type="evidence" value="ECO:0007669"/>
    <property type="project" value="UniProtKB-SubCell"/>
</dbReference>
<feature type="transmembrane region" description="Helical" evidence="7">
    <location>
        <begin position="292"/>
        <end position="315"/>
    </location>
</feature>
<evidence type="ECO:0000256" key="1">
    <source>
        <dbReference type="ARBA" id="ARBA00004651"/>
    </source>
</evidence>
<keyword evidence="3" id="KW-1003">Cell membrane</keyword>
<keyword evidence="2" id="KW-0813">Transport</keyword>
<feature type="transmembrane region" description="Helical" evidence="7">
    <location>
        <begin position="12"/>
        <end position="31"/>
    </location>
</feature>
<proteinExistence type="predicted"/>
<feature type="transmembrane region" description="Helical" evidence="7">
    <location>
        <begin position="106"/>
        <end position="128"/>
    </location>
</feature>
<dbReference type="CDD" id="cd06173">
    <property type="entry name" value="MFS_MefA_like"/>
    <property type="match status" value="1"/>
</dbReference>
<feature type="transmembrane region" description="Helical" evidence="7">
    <location>
        <begin position="321"/>
        <end position="346"/>
    </location>
</feature>
<dbReference type="Proteomes" id="UP001344888">
    <property type="component" value="Unassembled WGS sequence"/>
</dbReference>
<dbReference type="AlphaFoldDB" id="A0AAW9NPW4"/>
<dbReference type="PANTHER" id="PTHR23513:SF9">
    <property type="entry name" value="ENTEROBACTIN EXPORTER ENTS"/>
    <property type="match status" value="1"/>
</dbReference>
<keyword evidence="6 7" id="KW-0472">Membrane</keyword>
<evidence type="ECO:0000256" key="2">
    <source>
        <dbReference type="ARBA" id="ARBA00022448"/>
    </source>
</evidence>
<dbReference type="GO" id="GO:0022857">
    <property type="term" value="F:transmembrane transporter activity"/>
    <property type="evidence" value="ECO:0007669"/>
    <property type="project" value="InterPro"/>
</dbReference>
<feature type="transmembrane region" description="Helical" evidence="7">
    <location>
        <begin position="173"/>
        <end position="196"/>
    </location>
</feature>
<protein>
    <submittedName>
        <fullName evidence="8">MFS transporter</fullName>
    </submittedName>
</protein>